<evidence type="ECO:0008006" key="3">
    <source>
        <dbReference type="Google" id="ProtNLM"/>
    </source>
</evidence>
<keyword evidence="2" id="KW-1185">Reference proteome</keyword>
<evidence type="ECO:0000313" key="1">
    <source>
        <dbReference type="EMBL" id="QEG20205.1"/>
    </source>
</evidence>
<dbReference type="PANTHER" id="PTHR30348:SF9">
    <property type="entry name" value="UPF0759 PROTEIN YECE"/>
    <property type="match status" value="1"/>
</dbReference>
<gene>
    <name evidence="1" type="ORF">MFFC18_00520</name>
</gene>
<dbReference type="Gene3D" id="3.20.20.410">
    <property type="entry name" value="Protein of unknown function UPF0759"/>
    <property type="match status" value="1"/>
</dbReference>
<dbReference type="InterPro" id="IPR036520">
    <property type="entry name" value="UPF0759_sf"/>
</dbReference>
<evidence type="ECO:0000313" key="2">
    <source>
        <dbReference type="Proteomes" id="UP000322214"/>
    </source>
</evidence>
<dbReference type="Proteomes" id="UP000322214">
    <property type="component" value="Chromosome"/>
</dbReference>
<dbReference type="Pfam" id="PF01904">
    <property type="entry name" value="DUF72"/>
    <property type="match status" value="1"/>
</dbReference>
<organism evidence="1 2">
    <name type="scientific">Mariniblastus fucicola</name>
    <dbReference type="NCBI Taxonomy" id="980251"/>
    <lineage>
        <taxon>Bacteria</taxon>
        <taxon>Pseudomonadati</taxon>
        <taxon>Planctomycetota</taxon>
        <taxon>Planctomycetia</taxon>
        <taxon>Pirellulales</taxon>
        <taxon>Pirellulaceae</taxon>
        <taxon>Mariniblastus</taxon>
    </lineage>
</organism>
<dbReference type="EMBL" id="CP042912">
    <property type="protein sequence ID" value="QEG20205.1"/>
    <property type="molecule type" value="Genomic_DNA"/>
</dbReference>
<dbReference type="InterPro" id="IPR002763">
    <property type="entry name" value="DUF72"/>
</dbReference>
<dbReference type="PANTHER" id="PTHR30348">
    <property type="entry name" value="UNCHARACTERIZED PROTEIN YECE"/>
    <property type="match status" value="1"/>
</dbReference>
<name>A0A5B9P4Y5_9BACT</name>
<dbReference type="AlphaFoldDB" id="A0A5B9P4Y5"/>
<dbReference type="RefSeq" id="WP_075085724.1">
    <property type="nucleotide sequence ID" value="NZ_CP042912.1"/>
</dbReference>
<dbReference type="KEGG" id="mff:MFFC18_00520"/>
<accession>A0A5B9P4Y5</accession>
<reference evidence="1 2" key="1">
    <citation type="submission" date="2019-08" db="EMBL/GenBank/DDBJ databases">
        <title>Deep-cultivation of Planctomycetes and their phenomic and genomic characterization uncovers novel biology.</title>
        <authorList>
            <person name="Wiegand S."/>
            <person name="Jogler M."/>
            <person name="Boedeker C."/>
            <person name="Pinto D."/>
            <person name="Vollmers J."/>
            <person name="Rivas-Marin E."/>
            <person name="Kohn T."/>
            <person name="Peeters S.H."/>
            <person name="Heuer A."/>
            <person name="Rast P."/>
            <person name="Oberbeckmann S."/>
            <person name="Bunk B."/>
            <person name="Jeske O."/>
            <person name="Meyerdierks A."/>
            <person name="Storesund J.E."/>
            <person name="Kallscheuer N."/>
            <person name="Luecker S."/>
            <person name="Lage O.M."/>
            <person name="Pohl T."/>
            <person name="Merkel B.J."/>
            <person name="Hornburger P."/>
            <person name="Mueller R.-W."/>
            <person name="Bruemmer F."/>
            <person name="Labrenz M."/>
            <person name="Spormann A.M."/>
            <person name="Op den Camp H."/>
            <person name="Overmann J."/>
            <person name="Amann R."/>
            <person name="Jetten M.S.M."/>
            <person name="Mascher T."/>
            <person name="Medema M.H."/>
            <person name="Devos D.P."/>
            <person name="Kaster A.-K."/>
            <person name="Ovreas L."/>
            <person name="Rohde M."/>
            <person name="Galperin M.Y."/>
            <person name="Jogler C."/>
        </authorList>
    </citation>
    <scope>NUCLEOTIDE SEQUENCE [LARGE SCALE GENOMIC DNA]</scope>
    <source>
        <strain evidence="1 2">FC18</strain>
    </source>
</reference>
<dbReference type="STRING" id="980251.GCA_001642875_03709"/>
<sequence>MPPTPIQTTHNSLYRLGCPVWNCDAWKGSVYPATAAKDRWLSHYTKTFNTVEGNSTFYGIPGPDTFRRWADQSADGFRFALKFPRVVSHERELVGAETETGLFLDGLQILHDAKRLGTSFLQLGPRFGPSGLAALQLYLDRLPSEFPFAVEVRHPAWFEGGLEKELNQLLEFHDIDRVMFDSRPLFASPPKDESEIKSQSRKPRSPIRDFVTGPRPMLRLVGRNDLSAADPWIEEWVPKVATWIRDGLQPYVFLHAPDDAFAPQLAMRFHNALAEKIHSLEPIDSWPHSVEVQQQLF</sequence>
<proteinExistence type="predicted"/>
<dbReference type="SUPFAM" id="SSF117396">
    <property type="entry name" value="TM1631-like"/>
    <property type="match status" value="1"/>
</dbReference>
<protein>
    <recommendedName>
        <fullName evidence="3">DUF72 domain-containing protein</fullName>
    </recommendedName>
</protein>